<evidence type="ECO:0000313" key="4">
    <source>
        <dbReference type="EMBL" id="GBF91539.1"/>
    </source>
</evidence>
<dbReference type="EC" id="2.7.1.82" evidence="3"/>
<dbReference type="EMBL" id="BDRX01000025">
    <property type="protein sequence ID" value="GBF91539.1"/>
    <property type="molecule type" value="Genomic_DNA"/>
</dbReference>
<reference evidence="4 5" key="1">
    <citation type="journal article" date="2018" name="Sci. Rep.">
        <title>Raphidocelis subcapitata (=Pseudokirchneriella subcapitata) provides an insight into genome evolution and environmental adaptations in the Sphaeropleales.</title>
        <authorList>
            <person name="Suzuki S."/>
            <person name="Yamaguchi H."/>
            <person name="Nakajima N."/>
            <person name="Kawachi M."/>
        </authorList>
    </citation>
    <scope>NUCLEOTIDE SEQUENCE [LARGE SCALE GENOMIC DNA]</scope>
    <source>
        <strain evidence="4 5">NIES-35</strain>
    </source>
</reference>
<gene>
    <name evidence="4" type="ORF">Rsub_04279</name>
</gene>
<sequence>MSEPQKPRSLRRVKISLKQEEEAVQRAILSLCNKALGWHISFEEAEFEKISGGISNILVKVTPKPKAAADDDPSPPPPEARCGCLGARGARRRVGGALEPAVVKVFGDKTELLVDRRAEAKAVVALGAQGFGPRVLTLFANGRIEQFLHCATLTPQQMCDPRFIPRIAALLARFHSVQARLPRRPSTFPTIRRWLRMARRLKFASDDPKAAAYAALDFGAISAEVDAVEAACARAASPVVFGHNDLLSGNILILQRPGFDPAAPDLDGPLTVIDFEYGAYTHRGFDFGNHFNEYAGFECDYTRYPDREKQALFFSHYFGSPSGPAPLDAPRLERLCAEADVFALASHIYWGVWAVVQARYSPIDFDYMGYHKLRFDEYHRRKAEFMARAAAAFGGGGEAAAAAAAGQAAAA</sequence>
<dbReference type="FunCoup" id="A0A2V0NW34">
    <property type="interactions" value="1817"/>
</dbReference>
<dbReference type="Pfam" id="PF01633">
    <property type="entry name" value="Choline_kinase"/>
    <property type="match status" value="1"/>
</dbReference>
<comment type="similarity">
    <text evidence="2">Belongs to the choline/ethanolamine kinase family.</text>
</comment>
<keyword evidence="5" id="KW-1185">Reference proteome</keyword>
<dbReference type="Gene3D" id="3.30.200.20">
    <property type="entry name" value="Phosphorylase Kinase, domain 1"/>
    <property type="match status" value="1"/>
</dbReference>
<dbReference type="InParanoid" id="A0A2V0NW34"/>
<dbReference type="STRING" id="307507.A0A2V0NW34"/>
<comment type="caution">
    <text evidence="4">The sequence shown here is derived from an EMBL/GenBank/DDBJ whole genome shotgun (WGS) entry which is preliminary data.</text>
</comment>
<dbReference type="PANTHER" id="PTHR22603:SF66">
    <property type="entry name" value="ETHANOLAMINE KINASE"/>
    <property type="match status" value="1"/>
</dbReference>
<dbReference type="Gene3D" id="3.90.1200.10">
    <property type="match status" value="1"/>
</dbReference>
<dbReference type="OrthoDB" id="10267235at2759"/>
<evidence type="ECO:0000313" key="5">
    <source>
        <dbReference type="Proteomes" id="UP000247498"/>
    </source>
</evidence>
<protein>
    <recommendedName>
        <fullName evidence="3">ethanolamine kinase</fullName>
        <ecNumber evidence="3">2.7.1.82</ecNumber>
    </recommendedName>
</protein>
<dbReference type="SUPFAM" id="SSF56112">
    <property type="entry name" value="Protein kinase-like (PK-like)"/>
    <property type="match status" value="1"/>
</dbReference>
<dbReference type="GO" id="GO:0006646">
    <property type="term" value="P:phosphatidylethanolamine biosynthetic process"/>
    <property type="evidence" value="ECO:0007669"/>
    <property type="project" value="TreeGrafter"/>
</dbReference>
<dbReference type="GO" id="GO:0004305">
    <property type="term" value="F:ethanolamine kinase activity"/>
    <property type="evidence" value="ECO:0007669"/>
    <property type="project" value="UniProtKB-EC"/>
</dbReference>
<dbReference type="PANTHER" id="PTHR22603">
    <property type="entry name" value="CHOLINE/ETHANOALAMINE KINASE"/>
    <property type="match status" value="1"/>
</dbReference>
<evidence type="ECO:0000256" key="1">
    <source>
        <dbReference type="ARBA" id="ARBA00037883"/>
    </source>
</evidence>
<dbReference type="CDD" id="cd05157">
    <property type="entry name" value="ETNK_euk"/>
    <property type="match status" value="1"/>
</dbReference>
<dbReference type="InterPro" id="IPR011009">
    <property type="entry name" value="Kinase-like_dom_sf"/>
</dbReference>
<accession>A0A2V0NW34</accession>
<name>A0A2V0NW34_9CHLO</name>
<dbReference type="Proteomes" id="UP000247498">
    <property type="component" value="Unassembled WGS sequence"/>
</dbReference>
<organism evidence="4 5">
    <name type="scientific">Raphidocelis subcapitata</name>
    <dbReference type="NCBI Taxonomy" id="307507"/>
    <lineage>
        <taxon>Eukaryota</taxon>
        <taxon>Viridiplantae</taxon>
        <taxon>Chlorophyta</taxon>
        <taxon>core chlorophytes</taxon>
        <taxon>Chlorophyceae</taxon>
        <taxon>CS clade</taxon>
        <taxon>Sphaeropleales</taxon>
        <taxon>Selenastraceae</taxon>
        <taxon>Raphidocelis</taxon>
    </lineage>
</organism>
<evidence type="ECO:0000256" key="3">
    <source>
        <dbReference type="ARBA" id="ARBA00038874"/>
    </source>
</evidence>
<dbReference type="AlphaFoldDB" id="A0A2V0NW34"/>
<dbReference type="GO" id="GO:0005737">
    <property type="term" value="C:cytoplasm"/>
    <property type="evidence" value="ECO:0007669"/>
    <property type="project" value="TreeGrafter"/>
</dbReference>
<proteinExistence type="inferred from homology"/>
<evidence type="ECO:0000256" key="2">
    <source>
        <dbReference type="ARBA" id="ARBA00038211"/>
    </source>
</evidence>
<comment type="pathway">
    <text evidence="1">Phospholipid metabolism; phosphatidylethanolamine biosynthesis; phosphatidylethanolamine from ethanolamine: step 1/3.</text>
</comment>